<proteinExistence type="predicted"/>
<dbReference type="EMBL" id="BLLF01001362">
    <property type="protein sequence ID" value="GFH18814.1"/>
    <property type="molecule type" value="Genomic_DNA"/>
</dbReference>
<feature type="compositionally biased region" description="Polar residues" evidence="1">
    <location>
        <begin position="76"/>
        <end position="97"/>
    </location>
</feature>
<organism evidence="3 4">
    <name type="scientific">Haematococcus lacustris</name>
    <name type="common">Green alga</name>
    <name type="synonym">Haematococcus pluvialis</name>
    <dbReference type="NCBI Taxonomy" id="44745"/>
    <lineage>
        <taxon>Eukaryota</taxon>
        <taxon>Viridiplantae</taxon>
        <taxon>Chlorophyta</taxon>
        <taxon>core chlorophytes</taxon>
        <taxon>Chlorophyceae</taxon>
        <taxon>CS clade</taxon>
        <taxon>Chlamydomonadales</taxon>
        <taxon>Haematococcaceae</taxon>
        <taxon>Haematococcus</taxon>
    </lineage>
</organism>
<feature type="transmembrane region" description="Helical" evidence="2">
    <location>
        <begin position="30"/>
        <end position="50"/>
    </location>
</feature>
<evidence type="ECO:0000256" key="1">
    <source>
        <dbReference type="SAM" id="MobiDB-lite"/>
    </source>
</evidence>
<sequence>MPTCCRINVAFLMSNRRQPSLLGRIAGSKAATAILVVGGICTLALGPVLYRVNYAPKLDPDQSRPRSAAMRGAYVNSGNESSSRWQQQTKTGSPWTYRQLHDTGNSAAFTWPWEPTEGRGAVNSQKLPLAACLGPTHPGSLVAV</sequence>
<keyword evidence="2" id="KW-1133">Transmembrane helix</keyword>
<dbReference type="AlphaFoldDB" id="A0A699ZJ21"/>
<dbReference type="Proteomes" id="UP000485058">
    <property type="component" value="Unassembled WGS sequence"/>
</dbReference>
<comment type="caution">
    <text evidence="3">The sequence shown here is derived from an EMBL/GenBank/DDBJ whole genome shotgun (WGS) entry which is preliminary data.</text>
</comment>
<keyword evidence="4" id="KW-1185">Reference proteome</keyword>
<gene>
    <name evidence="3" type="ORF">HaLaN_15677</name>
</gene>
<feature type="region of interest" description="Disordered" evidence="1">
    <location>
        <begin position="60"/>
        <end position="97"/>
    </location>
</feature>
<accession>A0A699ZJ21</accession>
<keyword evidence="2" id="KW-0812">Transmembrane</keyword>
<keyword evidence="2" id="KW-0472">Membrane</keyword>
<evidence type="ECO:0000313" key="4">
    <source>
        <dbReference type="Proteomes" id="UP000485058"/>
    </source>
</evidence>
<name>A0A699ZJ21_HAELA</name>
<evidence type="ECO:0000256" key="2">
    <source>
        <dbReference type="SAM" id="Phobius"/>
    </source>
</evidence>
<evidence type="ECO:0000313" key="3">
    <source>
        <dbReference type="EMBL" id="GFH18814.1"/>
    </source>
</evidence>
<reference evidence="3 4" key="1">
    <citation type="submission" date="2020-02" db="EMBL/GenBank/DDBJ databases">
        <title>Draft genome sequence of Haematococcus lacustris strain NIES-144.</title>
        <authorList>
            <person name="Morimoto D."/>
            <person name="Nakagawa S."/>
            <person name="Yoshida T."/>
            <person name="Sawayama S."/>
        </authorList>
    </citation>
    <scope>NUCLEOTIDE SEQUENCE [LARGE SCALE GENOMIC DNA]</scope>
    <source>
        <strain evidence="3 4">NIES-144</strain>
    </source>
</reference>
<protein>
    <submittedName>
        <fullName evidence="3">Uncharacterized protein</fullName>
    </submittedName>
</protein>